<name>A0A6N8F975_9GAMM</name>
<dbReference type="PANTHER" id="PTHR30183:SF2">
    <property type="entry name" value="IRON UTILIZATION PROTEIN"/>
    <property type="match status" value="1"/>
</dbReference>
<feature type="transmembrane region" description="Helical" evidence="7">
    <location>
        <begin position="195"/>
        <end position="218"/>
    </location>
</feature>
<comment type="subcellular location">
    <subcellularLocation>
        <location evidence="1 7">Cell membrane</location>
        <topology evidence="1 7">Multi-pass membrane protein</topology>
    </subcellularLocation>
</comment>
<dbReference type="SUPFAM" id="SSF161098">
    <property type="entry name" value="MetI-like"/>
    <property type="match status" value="2"/>
</dbReference>
<feature type="transmembrane region" description="Helical" evidence="7">
    <location>
        <begin position="516"/>
        <end position="534"/>
    </location>
</feature>
<keyword evidence="4 7" id="KW-0812">Transmembrane</keyword>
<protein>
    <submittedName>
        <fullName evidence="9">ABC transporter permease subunit</fullName>
    </submittedName>
</protein>
<keyword evidence="2 7" id="KW-0813">Transport</keyword>
<dbReference type="GO" id="GO:0005886">
    <property type="term" value="C:plasma membrane"/>
    <property type="evidence" value="ECO:0007669"/>
    <property type="project" value="UniProtKB-SubCell"/>
</dbReference>
<feature type="transmembrane region" description="Helical" evidence="7">
    <location>
        <begin position="85"/>
        <end position="105"/>
    </location>
</feature>
<feature type="transmembrane region" description="Helical" evidence="7">
    <location>
        <begin position="333"/>
        <end position="353"/>
    </location>
</feature>
<feature type="transmembrane region" description="Helical" evidence="7">
    <location>
        <begin position="287"/>
        <end position="313"/>
    </location>
</feature>
<organism evidence="9 10">
    <name type="scientific">Psychrosphaera haliotis</name>
    <dbReference type="NCBI Taxonomy" id="555083"/>
    <lineage>
        <taxon>Bacteria</taxon>
        <taxon>Pseudomonadati</taxon>
        <taxon>Pseudomonadota</taxon>
        <taxon>Gammaproteobacteria</taxon>
        <taxon>Alteromonadales</taxon>
        <taxon>Pseudoalteromonadaceae</taxon>
        <taxon>Psychrosphaera</taxon>
    </lineage>
</organism>
<accession>A0A6N8F975</accession>
<evidence type="ECO:0000256" key="4">
    <source>
        <dbReference type="ARBA" id="ARBA00022692"/>
    </source>
</evidence>
<evidence type="ECO:0000256" key="3">
    <source>
        <dbReference type="ARBA" id="ARBA00022475"/>
    </source>
</evidence>
<dbReference type="PROSITE" id="PS50928">
    <property type="entry name" value="ABC_TM1"/>
    <property type="match status" value="2"/>
</dbReference>
<dbReference type="InterPro" id="IPR000515">
    <property type="entry name" value="MetI-like"/>
</dbReference>
<evidence type="ECO:0000313" key="10">
    <source>
        <dbReference type="Proteomes" id="UP000439994"/>
    </source>
</evidence>
<feature type="transmembrane region" description="Helical" evidence="7">
    <location>
        <begin position="365"/>
        <end position="387"/>
    </location>
</feature>
<dbReference type="Proteomes" id="UP000439994">
    <property type="component" value="Unassembled WGS sequence"/>
</dbReference>
<feature type="transmembrane region" description="Helical" evidence="7">
    <location>
        <begin position="49"/>
        <end position="73"/>
    </location>
</feature>
<evidence type="ECO:0000256" key="1">
    <source>
        <dbReference type="ARBA" id="ARBA00004651"/>
    </source>
</evidence>
<feature type="transmembrane region" description="Helical" evidence="7">
    <location>
        <begin position="238"/>
        <end position="256"/>
    </location>
</feature>
<dbReference type="FunFam" id="1.10.3720.10:FF:000088">
    <property type="entry name" value="Iron(III) ABC transporter, permease protein"/>
    <property type="match status" value="1"/>
</dbReference>
<keyword evidence="3" id="KW-1003">Cell membrane</keyword>
<sequence length="543" mass="60130">MHLKFNRLTSASAFLALLIALPIFALLFTATTETGQSFEHIRDTVLADYIINTVLLMTLVGIIVTLIGVPLAWLIACCEFTGKHLFNWALVLPLAMPGYLIAYTYTDLLDYAGPLQTFLRNTFGWSSPDDYWFFEIRSLGGAAAMLSLVLFPYVYLMAKANFLNQNASLTLAARTLGYSPLKSFFSVSLPIAKNAIVAAISLVLMETIADFATVYYFAVNTLTTAVYDTWLGYYDLASAAKISMLMIVGVFALIILEHKTNKRGKDSNSAKMSVQPLSYKLTGRQNVFAFLFCSLIFVLGFAVPALTLLSYAIDYYQDVWSMDVIMYAWNSTYIAIAVAVISLLISLVINVSLRENKSLANKSWFNLANMGYAVPGTVLAIAVIIPFSGLDHWLNSTAESFDLEAPGLILSGTVVAIIFTHIVRFAAVANNNIKTNFQQLNKSYDWAAKSLGAKPNRLFRQVHWPLLKRSALVAGLLIFVESMKELPAALLLRPFDFETLPTYVFQFASDEQLEQAALGAILIVIVGLIPLIFINRSIEQKQN</sequence>
<dbReference type="Pfam" id="PF00528">
    <property type="entry name" value="BPD_transp_1"/>
    <property type="match status" value="1"/>
</dbReference>
<dbReference type="EMBL" id="WOCD01000005">
    <property type="protein sequence ID" value="MUH72983.1"/>
    <property type="molecule type" value="Genomic_DNA"/>
</dbReference>
<gene>
    <name evidence="9" type="ORF">GNP35_11110</name>
</gene>
<dbReference type="AlphaFoldDB" id="A0A6N8F975"/>
<evidence type="ECO:0000256" key="2">
    <source>
        <dbReference type="ARBA" id="ARBA00022448"/>
    </source>
</evidence>
<reference evidence="9 10" key="1">
    <citation type="submission" date="2019-11" db="EMBL/GenBank/DDBJ databases">
        <title>P. haliotis isolates from Z. marina roots.</title>
        <authorList>
            <person name="Cohen M."/>
            <person name="Jospin G."/>
            <person name="Eisen J.A."/>
            <person name="Coil D.A."/>
        </authorList>
    </citation>
    <scope>NUCLEOTIDE SEQUENCE [LARGE SCALE GENOMIC DNA]</scope>
    <source>
        <strain evidence="9 10">UCD-MCMsp1aY</strain>
    </source>
</reference>
<dbReference type="PANTHER" id="PTHR30183">
    <property type="entry name" value="MOLYBDENUM TRANSPORT SYSTEM PERMEASE PROTEIN MODB"/>
    <property type="match status" value="1"/>
</dbReference>
<evidence type="ECO:0000256" key="5">
    <source>
        <dbReference type="ARBA" id="ARBA00022989"/>
    </source>
</evidence>
<feature type="transmembrane region" description="Helical" evidence="7">
    <location>
        <begin position="136"/>
        <end position="156"/>
    </location>
</feature>
<dbReference type="OrthoDB" id="9790211at2"/>
<evidence type="ECO:0000256" key="6">
    <source>
        <dbReference type="ARBA" id="ARBA00023136"/>
    </source>
</evidence>
<evidence type="ECO:0000313" key="9">
    <source>
        <dbReference type="EMBL" id="MUH72983.1"/>
    </source>
</evidence>
<keyword evidence="6 7" id="KW-0472">Membrane</keyword>
<evidence type="ECO:0000259" key="8">
    <source>
        <dbReference type="PROSITE" id="PS50928"/>
    </source>
</evidence>
<keyword evidence="5 7" id="KW-1133">Transmembrane helix</keyword>
<dbReference type="Gene3D" id="1.10.3720.10">
    <property type="entry name" value="MetI-like"/>
    <property type="match status" value="2"/>
</dbReference>
<dbReference type="InterPro" id="IPR035906">
    <property type="entry name" value="MetI-like_sf"/>
</dbReference>
<feature type="transmembrane region" description="Helical" evidence="7">
    <location>
        <begin position="466"/>
        <end position="483"/>
    </location>
</feature>
<evidence type="ECO:0000256" key="7">
    <source>
        <dbReference type="RuleBase" id="RU363032"/>
    </source>
</evidence>
<feature type="transmembrane region" description="Helical" evidence="7">
    <location>
        <begin position="407"/>
        <end position="427"/>
    </location>
</feature>
<feature type="domain" description="ABC transmembrane type-1" evidence="8">
    <location>
        <begin position="50"/>
        <end position="255"/>
    </location>
</feature>
<feature type="domain" description="ABC transmembrane type-1" evidence="8">
    <location>
        <begin position="328"/>
        <end position="534"/>
    </location>
</feature>
<keyword evidence="10" id="KW-1185">Reference proteome</keyword>
<comment type="caution">
    <text evidence="9">The sequence shown here is derived from an EMBL/GenBank/DDBJ whole genome shotgun (WGS) entry which is preliminary data.</text>
</comment>
<comment type="similarity">
    <text evidence="7">Belongs to the binding-protein-dependent transport system permease family.</text>
</comment>
<proteinExistence type="inferred from homology"/>
<dbReference type="GO" id="GO:0055085">
    <property type="term" value="P:transmembrane transport"/>
    <property type="evidence" value="ECO:0007669"/>
    <property type="project" value="InterPro"/>
</dbReference>
<dbReference type="CDD" id="cd06261">
    <property type="entry name" value="TM_PBP2"/>
    <property type="match status" value="2"/>
</dbReference>